<dbReference type="CDD" id="cd00060">
    <property type="entry name" value="FHA"/>
    <property type="match status" value="1"/>
</dbReference>
<dbReference type="InterPro" id="IPR029787">
    <property type="entry name" value="Nucleotide_cyclase"/>
</dbReference>
<dbReference type="EMBL" id="RKQL01000002">
    <property type="protein sequence ID" value="RPE70866.1"/>
    <property type="molecule type" value="Genomic_DNA"/>
</dbReference>
<dbReference type="SMART" id="SM00240">
    <property type="entry name" value="FHA"/>
    <property type="match status" value="1"/>
</dbReference>
<keyword evidence="4" id="KW-1185">Reference proteome</keyword>
<organism evidence="3 4">
    <name type="scientific">Tibeticola sediminis</name>
    <dbReference type="NCBI Taxonomy" id="1917811"/>
    <lineage>
        <taxon>Bacteria</taxon>
        <taxon>Pseudomonadati</taxon>
        <taxon>Pseudomonadota</taxon>
        <taxon>Betaproteobacteria</taxon>
        <taxon>Burkholderiales</taxon>
        <taxon>Comamonadaceae</taxon>
        <taxon>Tibeticola</taxon>
    </lineage>
</organism>
<dbReference type="AlphaFoldDB" id="A0A3N4UJL7"/>
<dbReference type="PROSITE" id="PS50006">
    <property type="entry name" value="FHA_DOMAIN"/>
    <property type="match status" value="1"/>
</dbReference>
<dbReference type="GO" id="GO:0004016">
    <property type="term" value="F:adenylate cyclase activity"/>
    <property type="evidence" value="ECO:0007669"/>
    <property type="project" value="UniProtKB-ARBA"/>
</dbReference>
<feature type="domain" description="FHA" evidence="1">
    <location>
        <begin position="215"/>
        <end position="258"/>
    </location>
</feature>
<sequence>MQTVVFADITRSTALFETLGDSRATEAVMRLTRLMAEVFKAHGGRIVKTLGDGLLAVFSDPAAAVAAMVALQREHQSRAQRLPAKFVLQLRAAAALGPAVEQEGDWFGEAVNLAARLCDLAAGGEIWVNDALAGMISGDPELRVRSLGHIPLRGFSTPKEVSRVDWNTGEVTAMQTLPATLAPEDVAFELARAMSRIDLDWMNQHLSCAASACPVFIGRARDVDFPINDLRVSRQHARIDWVENQFVLTDLSSYGTWVRLGNEGNEIALRRNECVLVGSGELALGAPFSDFTAVVVTFAVHDGTMMLKRQS</sequence>
<evidence type="ECO:0000313" key="4">
    <source>
        <dbReference type="Proteomes" id="UP000272193"/>
    </source>
</evidence>
<dbReference type="Pfam" id="PF00211">
    <property type="entry name" value="Guanylate_cyc"/>
    <property type="match status" value="1"/>
</dbReference>
<evidence type="ECO:0000313" key="3">
    <source>
        <dbReference type="EMBL" id="RPE70866.1"/>
    </source>
</evidence>
<dbReference type="PANTHER" id="PTHR43081:SF1">
    <property type="entry name" value="ADENYLATE CYCLASE, TERMINAL-DIFFERENTIATION SPECIFIC"/>
    <property type="match status" value="1"/>
</dbReference>
<comment type="caution">
    <text evidence="3">The sequence shown here is derived from an EMBL/GenBank/DDBJ whole genome shotgun (WGS) entry which is preliminary data.</text>
</comment>
<evidence type="ECO:0000259" key="2">
    <source>
        <dbReference type="PROSITE" id="PS50125"/>
    </source>
</evidence>
<dbReference type="GO" id="GO:0009190">
    <property type="term" value="P:cyclic nucleotide biosynthetic process"/>
    <property type="evidence" value="ECO:0007669"/>
    <property type="project" value="InterPro"/>
</dbReference>
<gene>
    <name evidence="3" type="ORF">EDC62_1356</name>
</gene>
<dbReference type="SUPFAM" id="SSF55073">
    <property type="entry name" value="Nucleotide cyclase"/>
    <property type="match status" value="1"/>
</dbReference>
<dbReference type="Gene3D" id="3.30.70.1230">
    <property type="entry name" value="Nucleotide cyclase"/>
    <property type="match status" value="1"/>
</dbReference>
<feature type="domain" description="Guanylate cyclase" evidence="2">
    <location>
        <begin position="3"/>
        <end position="118"/>
    </location>
</feature>
<dbReference type="Gene3D" id="2.60.200.20">
    <property type="match status" value="1"/>
</dbReference>
<dbReference type="Proteomes" id="UP000272193">
    <property type="component" value="Unassembled WGS sequence"/>
</dbReference>
<name>A0A3N4UJL7_9BURK</name>
<accession>A0A3N4UJL7</accession>
<dbReference type="InterPro" id="IPR050697">
    <property type="entry name" value="Adenylyl/Guanylyl_Cyclase_3/4"/>
</dbReference>
<dbReference type="SUPFAM" id="SSF49879">
    <property type="entry name" value="SMAD/FHA domain"/>
    <property type="match status" value="1"/>
</dbReference>
<dbReference type="CDD" id="cd07302">
    <property type="entry name" value="CHD"/>
    <property type="match status" value="1"/>
</dbReference>
<dbReference type="InterPro" id="IPR001054">
    <property type="entry name" value="A/G_cyclase"/>
</dbReference>
<dbReference type="GO" id="GO:0035556">
    <property type="term" value="P:intracellular signal transduction"/>
    <property type="evidence" value="ECO:0007669"/>
    <property type="project" value="InterPro"/>
</dbReference>
<dbReference type="PROSITE" id="PS50125">
    <property type="entry name" value="GUANYLATE_CYCLASE_2"/>
    <property type="match status" value="1"/>
</dbReference>
<dbReference type="PANTHER" id="PTHR43081">
    <property type="entry name" value="ADENYLATE CYCLASE, TERMINAL-DIFFERENTIATION SPECIFIC-RELATED"/>
    <property type="match status" value="1"/>
</dbReference>
<protein>
    <submittedName>
        <fullName evidence="3">Class 3 adenylate cyclase</fullName>
    </submittedName>
</protein>
<evidence type="ECO:0000259" key="1">
    <source>
        <dbReference type="PROSITE" id="PS50006"/>
    </source>
</evidence>
<proteinExistence type="predicted"/>
<dbReference type="InterPro" id="IPR000253">
    <property type="entry name" value="FHA_dom"/>
</dbReference>
<reference evidence="3 4" key="1">
    <citation type="submission" date="2018-11" db="EMBL/GenBank/DDBJ databases">
        <title>Genomic Encyclopedia of Type Strains, Phase IV (KMG-IV): sequencing the most valuable type-strain genomes for metagenomic binning, comparative biology and taxonomic classification.</title>
        <authorList>
            <person name="Goeker M."/>
        </authorList>
    </citation>
    <scope>NUCLEOTIDE SEQUENCE [LARGE SCALE GENOMIC DNA]</scope>
    <source>
        <strain evidence="3 4">DSM 101684</strain>
    </source>
</reference>
<dbReference type="Pfam" id="PF00498">
    <property type="entry name" value="FHA"/>
    <property type="match status" value="1"/>
</dbReference>
<dbReference type="InterPro" id="IPR008984">
    <property type="entry name" value="SMAD_FHA_dom_sf"/>
</dbReference>